<protein>
    <recommendedName>
        <fullName evidence="3">Nucleotide exchange factor SIL1</fullName>
    </recommendedName>
</protein>
<evidence type="ECO:0000256" key="3">
    <source>
        <dbReference type="ARBA" id="ARBA00015352"/>
    </source>
</evidence>
<feature type="domain" description="Nucleotide exchange factor Fes1" evidence="12">
    <location>
        <begin position="149"/>
        <end position="225"/>
    </location>
</feature>
<evidence type="ECO:0000256" key="7">
    <source>
        <dbReference type="ARBA" id="ARBA00022927"/>
    </source>
</evidence>
<dbReference type="FunFam" id="1.25.10.10:FF:000148">
    <property type="entry name" value="SIL1 nucleotide exchange factor"/>
    <property type="match status" value="1"/>
</dbReference>
<dbReference type="KEGG" id="sfm:108923202"/>
<dbReference type="GeneID" id="108923202"/>
<proteinExistence type="inferred from homology"/>
<comment type="similarity">
    <text evidence="2">Belongs to the SIL1 family.</text>
</comment>
<dbReference type="Ensembl" id="ENSSFOT00015067293.1">
    <property type="protein sequence ID" value="ENSSFOP00015044909.1"/>
    <property type="gene ID" value="ENSSFOG00015027544.1"/>
</dbReference>
<evidence type="ECO:0000313" key="14">
    <source>
        <dbReference type="Proteomes" id="UP000694397"/>
    </source>
</evidence>
<reference evidence="13" key="3">
    <citation type="submission" date="2025-09" db="UniProtKB">
        <authorList>
            <consortium name="Ensembl"/>
        </authorList>
    </citation>
    <scope>IDENTIFICATION</scope>
</reference>
<dbReference type="Gene3D" id="1.25.10.10">
    <property type="entry name" value="Leucine-rich Repeat Variant"/>
    <property type="match status" value="1"/>
</dbReference>
<evidence type="ECO:0000256" key="4">
    <source>
        <dbReference type="ARBA" id="ARBA00022448"/>
    </source>
</evidence>
<dbReference type="GO" id="GO:0048741">
    <property type="term" value="P:skeletal muscle fiber development"/>
    <property type="evidence" value="ECO:0007669"/>
    <property type="project" value="Ensembl"/>
</dbReference>
<evidence type="ECO:0000256" key="9">
    <source>
        <dbReference type="ARBA" id="ARBA00023180"/>
    </source>
</evidence>
<dbReference type="Proteomes" id="UP000694397">
    <property type="component" value="Chromosome 13"/>
</dbReference>
<evidence type="ECO:0000256" key="1">
    <source>
        <dbReference type="ARBA" id="ARBA00004319"/>
    </source>
</evidence>
<dbReference type="InterPro" id="IPR050693">
    <property type="entry name" value="Hsp70_NEF-Inhibitors"/>
</dbReference>
<dbReference type="InterPro" id="IPR011989">
    <property type="entry name" value="ARM-like"/>
</dbReference>
<gene>
    <name evidence="13" type="primary">sil1</name>
</gene>
<reference evidence="13 14" key="1">
    <citation type="submission" date="2019-04" db="EMBL/GenBank/DDBJ databases">
        <authorList>
            <consortium name="Wellcome Sanger Institute Data Sharing"/>
        </authorList>
    </citation>
    <scope>NUCLEOTIDE SEQUENCE [LARGE SCALE GENOMIC DNA]</scope>
</reference>
<evidence type="ECO:0000259" key="12">
    <source>
        <dbReference type="Pfam" id="PF08609"/>
    </source>
</evidence>
<name>A0A8C9VCK8_SCLFO</name>
<dbReference type="AlphaFoldDB" id="A0A8C9VCK8"/>
<evidence type="ECO:0000313" key="13">
    <source>
        <dbReference type="Ensembl" id="ENSSFOP00015044909.1"/>
    </source>
</evidence>
<reference evidence="13" key="2">
    <citation type="submission" date="2025-08" db="UniProtKB">
        <authorList>
            <consortium name="Ensembl"/>
        </authorList>
    </citation>
    <scope>IDENTIFICATION</scope>
</reference>
<keyword evidence="8" id="KW-0811">Translocation</keyword>
<evidence type="ECO:0000256" key="11">
    <source>
        <dbReference type="SAM" id="SignalP"/>
    </source>
</evidence>
<feature type="signal peptide" evidence="11">
    <location>
        <begin position="1"/>
        <end position="30"/>
    </location>
</feature>
<organism evidence="13 14">
    <name type="scientific">Scleropages formosus</name>
    <name type="common">Asian bonytongue</name>
    <name type="synonym">Osteoglossum formosum</name>
    <dbReference type="NCBI Taxonomy" id="113540"/>
    <lineage>
        <taxon>Eukaryota</taxon>
        <taxon>Metazoa</taxon>
        <taxon>Chordata</taxon>
        <taxon>Craniata</taxon>
        <taxon>Vertebrata</taxon>
        <taxon>Euteleostomi</taxon>
        <taxon>Actinopterygii</taxon>
        <taxon>Neopterygii</taxon>
        <taxon>Teleostei</taxon>
        <taxon>Osteoglossocephala</taxon>
        <taxon>Osteoglossomorpha</taxon>
        <taxon>Osteoglossiformes</taxon>
        <taxon>Osteoglossidae</taxon>
        <taxon>Scleropages</taxon>
    </lineage>
</organism>
<dbReference type="GO" id="GO:0000774">
    <property type="term" value="F:adenyl-nucleotide exchange factor activity"/>
    <property type="evidence" value="ECO:0007669"/>
    <property type="project" value="TreeGrafter"/>
</dbReference>
<keyword evidence="6" id="KW-0256">Endoplasmic reticulum</keyword>
<keyword evidence="4" id="KW-0813">Transport</keyword>
<keyword evidence="5 11" id="KW-0732">Signal</keyword>
<evidence type="ECO:0000256" key="8">
    <source>
        <dbReference type="ARBA" id="ARBA00023010"/>
    </source>
</evidence>
<dbReference type="GO" id="GO:0001654">
    <property type="term" value="P:eye development"/>
    <property type="evidence" value="ECO:0007669"/>
    <property type="project" value="Ensembl"/>
</dbReference>
<dbReference type="Pfam" id="PF08609">
    <property type="entry name" value="Fes1"/>
    <property type="match status" value="1"/>
</dbReference>
<dbReference type="GO" id="GO:0015031">
    <property type="term" value="P:protein transport"/>
    <property type="evidence" value="ECO:0007669"/>
    <property type="project" value="UniProtKB-KW"/>
</dbReference>
<dbReference type="InterPro" id="IPR013918">
    <property type="entry name" value="Nucleotide_exch_fac_Fes1"/>
</dbReference>
<keyword evidence="7" id="KW-0653">Protein transport</keyword>
<dbReference type="RefSeq" id="XP_018589357.2">
    <property type="nucleotide sequence ID" value="XM_018733841.2"/>
</dbReference>
<keyword evidence="9" id="KW-0325">Glycoprotein</keyword>
<evidence type="ECO:0000256" key="5">
    <source>
        <dbReference type="ARBA" id="ARBA00022729"/>
    </source>
</evidence>
<dbReference type="PANTHER" id="PTHR19316">
    <property type="entry name" value="PROTEIN FOLDING REGULATOR"/>
    <property type="match status" value="1"/>
</dbReference>
<keyword evidence="14" id="KW-1185">Reference proteome</keyword>
<sequence length="466" mass="52414">MAADRRELLLGRWTVVTLLLSVLCSHLVVATSEKLPRTLSALSVVEGSEPSDVDEEAEVDDEGDPEDLEVFQPTHRWQTLRPGQAVPAGSHVRLNLQTGQREVKLDEEALKYWRNGKRQGMANTRSSSFTAQELKEALKKFKEEGTEQMDEERQKEEADLRSRFRSLDELKKDMAQLDMLVETDFQVMSRLMAQLNRSSATVEEKVSALLDLEYLVHQVDNAQDLVSMGGMKLVMDALNSTDVRLQESAAFVLGSALSGNPRVQVEAVEGGALQKLITLLATDRPLSVKKKVLFAVSSLLRNFPFAQSRFLKLGGVQVLGDLFRFPAGALLRVRIVTLLYDMLVEKELISEAGPDPLPDSSYQERLRQYAQVSLLPLLAEQGWCRLVPELLASPEHDWREKALRTLLAMMPRCRATYQMDPQLGHALGALQQQYRELALGEQDLGEDDRYFGEILELLDTVLLKVR</sequence>
<dbReference type="InterPro" id="IPR016024">
    <property type="entry name" value="ARM-type_fold"/>
</dbReference>
<evidence type="ECO:0000256" key="2">
    <source>
        <dbReference type="ARBA" id="ARBA00010588"/>
    </source>
</evidence>
<dbReference type="OrthoDB" id="448649at2759"/>
<dbReference type="GeneTree" id="ENSGT00940000153909"/>
<comment type="function">
    <text evidence="10">Required for protein translocation and folding in the endoplasmic reticulum (ER). Functions as a nucleotide exchange factor for the ER lumenal chaperone HSPA5.</text>
</comment>
<evidence type="ECO:0000256" key="6">
    <source>
        <dbReference type="ARBA" id="ARBA00022824"/>
    </source>
</evidence>
<dbReference type="GO" id="GO:0005788">
    <property type="term" value="C:endoplasmic reticulum lumen"/>
    <property type="evidence" value="ECO:0007669"/>
    <property type="project" value="UniProtKB-SubCell"/>
</dbReference>
<dbReference type="SUPFAM" id="SSF48371">
    <property type="entry name" value="ARM repeat"/>
    <property type="match status" value="1"/>
</dbReference>
<evidence type="ECO:0000256" key="10">
    <source>
        <dbReference type="ARBA" id="ARBA00037748"/>
    </source>
</evidence>
<feature type="chain" id="PRO_5034854497" description="Nucleotide exchange factor SIL1" evidence="11">
    <location>
        <begin position="31"/>
        <end position="466"/>
    </location>
</feature>
<accession>A0A8C9VCK8</accession>
<dbReference type="CTD" id="64374"/>
<comment type="subcellular location">
    <subcellularLocation>
        <location evidence="1">Endoplasmic reticulum lumen</location>
    </subcellularLocation>
</comment>
<dbReference type="PANTHER" id="PTHR19316:SF35">
    <property type="entry name" value="NUCLEOTIDE EXCHANGE FACTOR SIL1"/>
    <property type="match status" value="1"/>
</dbReference>